<evidence type="ECO:0000313" key="2">
    <source>
        <dbReference type="Proteomes" id="UP001180020"/>
    </source>
</evidence>
<proteinExistence type="predicted"/>
<reference evidence="1" key="1">
    <citation type="journal article" date="2023" name="Nat. Commun.">
        <title>Diploid and tetraploid genomes of Acorus and the evolution of monocots.</title>
        <authorList>
            <person name="Ma L."/>
            <person name="Liu K.W."/>
            <person name="Li Z."/>
            <person name="Hsiao Y.Y."/>
            <person name="Qi Y."/>
            <person name="Fu T."/>
            <person name="Tang G.D."/>
            <person name="Zhang D."/>
            <person name="Sun W.H."/>
            <person name="Liu D.K."/>
            <person name="Li Y."/>
            <person name="Chen G.Z."/>
            <person name="Liu X.D."/>
            <person name="Liao X.Y."/>
            <person name="Jiang Y.T."/>
            <person name="Yu X."/>
            <person name="Hao Y."/>
            <person name="Huang J."/>
            <person name="Zhao X.W."/>
            <person name="Ke S."/>
            <person name="Chen Y.Y."/>
            <person name="Wu W.L."/>
            <person name="Hsu J.L."/>
            <person name="Lin Y.F."/>
            <person name="Huang M.D."/>
            <person name="Li C.Y."/>
            <person name="Huang L."/>
            <person name="Wang Z.W."/>
            <person name="Zhao X."/>
            <person name="Zhong W.Y."/>
            <person name="Peng D.H."/>
            <person name="Ahmad S."/>
            <person name="Lan S."/>
            <person name="Zhang J.S."/>
            <person name="Tsai W.C."/>
            <person name="Van de Peer Y."/>
            <person name="Liu Z.J."/>
        </authorList>
    </citation>
    <scope>NUCLEOTIDE SEQUENCE</scope>
    <source>
        <strain evidence="1">CP</strain>
    </source>
</reference>
<dbReference type="EMBL" id="JAUJYO010000007">
    <property type="protein sequence ID" value="KAK1311847.1"/>
    <property type="molecule type" value="Genomic_DNA"/>
</dbReference>
<name>A0AAV9EF73_ACOCL</name>
<keyword evidence="2" id="KW-1185">Reference proteome</keyword>
<protein>
    <submittedName>
        <fullName evidence="1">Uncharacterized protein</fullName>
    </submittedName>
</protein>
<accession>A0AAV9EF73</accession>
<dbReference type="AlphaFoldDB" id="A0AAV9EF73"/>
<dbReference type="Proteomes" id="UP001180020">
    <property type="component" value="Unassembled WGS sequence"/>
</dbReference>
<comment type="caution">
    <text evidence="1">The sequence shown here is derived from an EMBL/GenBank/DDBJ whole genome shotgun (WGS) entry which is preliminary data.</text>
</comment>
<gene>
    <name evidence="1" type="ORF">QJS10_CPA07g01201</name>
</gene>
<evidence type="ECO:0000313" key="1">
    <source>
        <dbReference type="EMBL" id="KAK1311847.1"/>
    </source>
</evidence>
<organism evidence="1 2">
    <name type="scientific">Acorus calamus</name>
    <name type="common">Sweet flag</name>
    <dbReference type="NCBI Taxonomy" id="4465"/>
    <lineage>
        <taxon>Eukaryota</taxon>
        <taxon>Viridiplantae</taxon>
        <taxon>Streptophyta</taxon>
        <taxon>Embryophyta</taxon>
        <taxon>Tracheophyta</taxon>
        <taxon>Spermatophyta</taxon>
        <taxon>Magnoliopsida</taxon>
        <taxon>Liliopsida</taxon>
        <taxon>Acoraceae</taxon>
        <taxon>Acorus</taxon>
    </lineage>
</organism>
<reference evidence="1" key="2">
    <citation type="submission" date="2023-06" db="EMBL/GenBank/DDBJ databases">
        <authorList>
            <person name="Ma L."/>
            <person name="Liu K.-W."/>
            <person name="Li Z."/>
            <person name="Hsiao Y.-Y."/>
            <person name="Qi Y."/>
            <person name="Fu T."/>
            <person name="Tang G."/>
            <person name="Zhang D."/>
            <person name="Sun W.-H."/>
            <person name="Liu D.-K."/>
            <person name="Li Y."/>
            <person name="Chen G.-Z."/>
            <person name="Liu X.-D."/>
            <person name="Liao X.-Y."/>
            <person name="Jiang Y.-T."/>
            <person name="Yu X."/>
            <person name="Hao Y."/>
            <person name="Huang J."/>
            <person name="Zhao X.-W."/>
            <person name="Ke S."/>
            <person name="Chen Y.-Y."/>
            <person name="Wu W.-L."/>
            <person name="Hsu J.-L."/>
            <person name="Lin Y.-F."/>
            <person name="Huang M.-D."/>
            <person name="Li C.-Y."/>
            <person name="Huang L."/>
            <person name="Wang Z.-W."/>
            <person name="Zhao X."/>
            <person name="Zhong W.-Y."/>
            <person name="Peng D.-H."/>
            <person name="Ahmad S."/>
            <person name="Lan S."/>
            <person name="Zhang J.-S."/>
            <person name="Tsai W.-C."/>
            <person name="Van De Peer Y."/>
            <person name="Liu Z.-J."/>
        </authorList>
    </citation>
    <scope>NUCLEOTIDE SEQUENCE</scope>
    <source>
        <strain evidence="1">CP</strain>
        <tissue evidence="1">Leaves</tissue>
    </source>
</reference>
<sequence>MDGGRSMAVKIMTEGCTHCNGELYPVNYSNASIHVVHQLHFSHFQISVD</sequence>